<dbReference type="InterPro" id="IPR003593">
    <property type="entry name" value="AAA+_ATPase"/>
</dbReference>
<evidence type="ECO:0000313" key="7">
    <source>
        <dbReference type="Proteomes" id="UP000652567"/>
    </source>
</evidence>
<dbReference type="RefSeq" id="WP_193906244.1">
    <property type="nucleotide sequence ID" value="NZ_PRDL01000001.1"/>
</dbReference>
<dbReference type="EMBL" id="PRDL01000001">
    <property type="protein sequence ID" value="MBE8715705.1"/>
    <property type="molecule type" value="Genomic_DNA"/>
</dbReference>
<keyword evidence="3 6" id="KW-0067">ATP-binding</keyword>
<dbReference type="CDD" id="cd03255">
    <property type="entry name" value="ABC_MJ0796_LolCDE_FtsE"/>
    <property type="match status" value="1"/>
</dbReference>
<dbReference type="PROSITE" id="PS00211">
    <property type="entry name" value="ABC_TRANSPORTER_1"/>
    <property type="match status" value="1"/>
</dbReference>
<dbReference type="Pfam" id="PF00005">
    <property type="entry name" value="ABC_tran"/>
    <property type="match status" value="1"/>
</dbReference>
<dbReference type="Gene3D" id="3.40.50.300">
    <property type="entry name" value="P-loop containing nucleotide triphosphate hydrolases"/>
    <property type="match status" value="1"/>
</dbReference>
<evidence type="ECO:0000256" key="1">
    <source>
        <dbReference type="ARBA" id="ARBA00022448"/>
    </source>
</evidence>
<dbReference type="InterPro" id="IPR027417">
    <property type="entry name" value="P-loop_NTPase"/>
</dbReference>
<evidence type="ECO:0000313" key="6">
    <source>
        <dbReference type="EMBL" id="MBE8715705.1"/>
    </source>
</evidence>
<name>A0A928UYS2_9GAMM</name>
<keyword evidence="7" id="KW-1185">Reference proteome</keyword>
<dbReference type="SUPFAM" id="SSF52540">
    <property type="entry name" value="P-loop containing nucleoside triphosphate hydrolases"/>
    <property type="match status" value="1"/>
</dbReference>
<evidence type="ECO:0000256" key="3">
    <source>
        <dbReference type="ARBA" id="ARBA00022840"/>
    </source>
</evidence>
<dbReference type="InterPro" id="IPR003439">
    <property type="entry name" value="ABC_transporter-like_ATP-bd"/>
</dbReference>
<dbReference type="GO" id="GO:0005524">
    <property type="term" value="F:ATP binding"/>
    <property type="evidence" value="ECO:0007669"/>
    <property type="project" value="UniProtKB-KW"/>
</dbReference>
<feature type="domain" description="ABC transporter" evidence="5">
    <location>
        <begin position="2"/>
        <end position="220"/>
    </location>
</feature>
<sequence length="220" mass="24140">MIQLHNVSKVFSTDEMDTYALNGINLSIENNEFVAICGPSGGGKSTLLSILGTHDLPTTGQYFFDQLEINQLPHRQLLALRREKIGFIFQEFNLIDDLTVSDNVALPLQAQGVGKKEIGKRVDAALEQFGIAHRKHHFPSQLSGGQQQRVAIARAFVAEPKIIFADEPTGNLDTVNSQAVMDMLKEAHQAGATICMVTHDLQCAAMASRVISIRDGKLKE</sequence>
<keyword evidence="2" id="KW-0547">Nucleotide-binding</keyword>
<dbReference type="PANTHER" id="PTHR42798:SF6">
    <property type="entry name" value="CELL DIVISION ATP-BINDING PROTEIN FTSE"/>
    <property type="match status" value="1"/>
</dbReference>
<dbReference type="GO" id="GO:1902495">
    <property type="term" value="C:transmembrane transporter complex"/>
    <property type="evidence" value="ECO:0007669"/>
    <property type="project" value="UniProtKB-ARBA"/>
</dbReference>
<proteinExistence type="inferred from homology"/>
<keyword evidence="1" id="KW-0813">Transport</keyword>
<dbReference type="Proteomes" id="UP000652567">
    <property type="component" value="Unassembled WGS sequence"/>
</dbReference>
<evidence type="ECO:0000256" key="4">
    <source>
        <dbReference type="ARBA" id="ARBA00038388"/>
    </source>
</evidence>
<reference evidence="6" key="1">
    <citation type="submission" date="2018-07" db="EMBL/GenBank/DDBJ databases">
        <title>Genome assembly of strain Ka43.</title>
        <authorList>
            <person name="Kukolya J."/>
            <person name="Nagy I."/>
            <person name="Horvath B."/>
            <person name="Toth A."/>
        </authorList>
    </citation>
    <scope>NUCLEOTIDE SEQUENCE</scope>
    <source>
        <strain evidence="6">KB43</strain>
    </source>
</reference>
<dbReference type="GO" id="GO:0022857">
    <property type="term" value="F:transmembrane transporter activity"/>
    <property type="evidence" value="ECO:0007669"/>
    <property type="project" value="UniProtKB-ARBA"/>
</dbReference>
<dbReference type="GO" id="GO:0016887">
    <property type="term" value="F:ATP hydrolysis activity"/>
    <property type="evidence" value="ECO:0007669"/>
    <property type="project" value="InterPro"/>
</dbReference>
<organism evidence="6 7">
    <name type="scientific">Cellvibrio polysaccharolyticus</name>
    <dbReference type="NCBI Taxonomy" id="2082724"/>
    <lineage>
        <taxon>Bacteria</taxon>
        <taxon>Pseudomonadati</taxon>
        <taxon>Pseudomonadota</taxon>
        <taxon>Gammaproteobacteria</taxon>
        <taxon>Cellvibrionales</taxon>
        <taxon>Cellvibrionaceae</taxon>
        <taxon>Cellvibrio</taxon>
    </lineage>
</organism>
<dbReference type="InterPro" id="IPR017911">
    <property type="entry name" value="MacB-like_ATP-bd"/>
</dbReference>
<dbReference type="InterPro" id="IPR017871">
    <property type="entry name" value="ABC_transporter-like_CS"/>
</dbReference>
<evidence type="ECO:0000259" key="5">
    <source>
        <dbReference type="PROSITE" id="PS50893"/>
    </source>
</evidence>
<dbReference type="SMART" id="SM00382">
    <property type="entry name" value="AAA"/>
    <property type="match status" value="1"/>
</dbReference>
<evidence type="ECO:0000256" key="2">
    <source>
        <dbReference type="ARBA" id="ARBA00022741"/>
    </source>
</evidence>
<dbReference type="PANTHER" id="PTHR42798">
    <property type="entry name" value="LIPOPROTEIN-RELEASING SYSTEM ATP-BINDING PROTEIN LOLD"/>
    <property type="match status" value="1"/>
</dbReference>
<accession>A0A928UYS2</accession>
<gene>
    <name evidence="6" type="ORF">C4F51_00705</name>
</gene>
<protein>
    <submittedName>
        <fullName evidence="6">ABC transporter ATP-binding protein</fullName>
    </submittedName>
</protein>
<dbReference type="FunFam" id="3.40.50.300:FF:000032">
    <property type="entry name" value="Export ABC transporter ATP-binding protein"/>
    <property type="match status" value="1"/>
</dbReference>
<comment type="similarity">
    <text evidence="4">Belongs to the ABC transporter superfamily. Macrolide exporter (TC 3.A.1.122) family.</text>
</comment>
<dbReference type="PROSITE" id="PS50893">
    <property type="entry name" value="ABC_TRANSPORTER_2"/>
    <property type="match status" value="1"/>
</dbReference>
<comment type="caution">
    <text evidence="6">The sequence shown here is derived from an EMBL/GenBank/DDBJ whole genome shotgun (WGS) entry which is preliminary data.</text>
</comment>
<dbReference type="AlphaFoldDB" id="A0A928UYS2"/>